<dbReference type="Ensembl" id="ENSVKKT00000019819.1">
    <property type="protein sequence ID" value="ENSVKKP00000019345.1"/>
    <property type="gene ID" value="ENSVKKG00000011937.1"/>
</dbReference>
<evidence type="ECO:0000256" key="15">
    <source>
        <dbReference type="ARBA" id="ARBA00023204"/>
    </source>
</evidence>
<evidence type="ECO:0000256" key="16">
    <source>
        <dbReference type="ARBA" id="ARBA00023242"/>
    </source>
</evidence>
<feature type="coiled-coil region" evidence="20">
    <location>
        <begin position="405"/>
        <end position="566"/>
    </location>
</feature>
<evidence type="ECO:0000256" key="9">
    <source>
        <dbReference type="ARBA" id="ARBA00022801"/>
    </source>
</evidence>
<dbReference type="PANTHER" id="PTHR18867:SF12">
    <property type="entry name" value="DNA REPAIR PROTEIN RAD50"/>
    <property type="match status" value="1"/>
</dbReference>
<evidence type="ECO:0000256" key="11">
    <source>
        <dbReference type="ARBA" id="ARBA00022840"/>
    </source>
</evidence>
<evidence type="ECO:0000256" key="19">
    <source>
        <dbReference type="PROSITE-ProRule" id="PRU00471"/>
    </source>
</evidence>
<dbReference type="GO" id="GO:0051880">
    <property type="term" value="F:G-quadruplex DNA binding"/>
    <property type="evidence" value="ECO:0007669"/>
    <property type="project" value="TreeGrafter"/>
</dbReference>
<dbReference type="GO" id="GO:0003691">
    <property type="term" value="F:double-stranded telomeric DNA binding"/>
    <property type="evidence" value="ECO:0007669"/>
    <property type="project" value="TreeGrafter"/>
</dbReference>
<evidence type="ECO:0000256" key="5">
    <source>
        <dbReference type="ARBA" id="ARBA00022454"/>
    </source>
</evidence>
<keyword evidence="9" id="KW-0378">Hydrolase</keyword>
<keyword evidence="7" id="KW-0547">Nucleotide-binding</keyword>
<dbReference type="GO" id="GO:0016887">
    <property type="term" value="F:ATP hydrolysis activity"/>
    <property type="evidence" value="ECO:0007669"/>
    <property type="project" value="InterPro"/>
</dbReference>
<comment type="subcellular location">
    <subcellularLocation>
        <location evidence="3">Chromosome</location>
        <location evidence="3">Telomere</location>
    </subcellularLocation>
    <subcellularLocation>
        <location evidence="2">Nucleus</location>
    </subcellularLocation>
</comment>
<evidence type="ECO:0000256" key="10">
    <source>
        <dbReference type="ARBA" id="ARBA00022833"/>
    </source>
</evidence>
<sequence length="1235" mass="145321">MSKIEKMSILGVRSFGVEDKDKQVITFFSPLTILVGPNGAGKTTIIECLKYICTGDFPPGTKGNSFVHDPKVANETDVRAQIRLQFRDVNGELVAVQRSMVCTQKGKKTEFKTLEGLDGTFLQILIYSALETLRQVRLKQGQRIKECQVELKYLKQNKEKAHEIQNQLANRETQLAASRENVKSIEDQLEPLRNHLTEIEQNLVKVMRLDNEIKALESRKKQMEKDNQDLQQKMEKVFQGTDEQLREMYQNHQRTVREKEKKLTEFQRELERTNKDCLRFNREKSELLVEQGRLQLQADRHQQHIRTRDSLIQSLAAQLELEGLERPPFNERQINNFHRLVKERQDKDMEAANQEFSEKELMKQKQLDEIRDKKTGLERTIDLKSDIQNKKQLEVKNLKYELHQLEGSSDRLLELDQELTKAKHELDEAEKNCNVEGLEMEIQELQREKATLDSFLRKLDKEMEQLNLNTTIITQMDMLKKDKADKEEQIRKIKSRHNEELITLMGYFPNKKQLEDWLHSKVKEINETRDKIAKLNKELVSAEQNKNHISTELRKKEEQMSSYEEKLFDVCGSQDFESDLYKLQDEIEKTSKKRAMLAGATAVYSQFITQLTDEKESCCPVCQRVFQSEAELQEVIDDLQAKLRRAPDTLKTTEAELKRREKKRDEMMSLKPVRQMVTELQEKDIPDLRNKLQNLNRDIQRLKSDIEEQETLLGTIMPEEESAKACLQDITFMERYQTDLRDVERKIAQQATKLQGVDLGRTLLQVSQEKQERKHQWDTVAGKIELKQTLKQDQQNQIQHLKSTINELNTEKLQISCRMQRRQQLEEQTVELTTEVQCLNREIKEAKEQIFPLETTLERLQQEKEELMDKKNTSNKVTQEKISDIKEKVKNIHNYVKEIENYIQEGKEEYKQQKECELDEVKAQLAESEKKKEKINKEMGTIRQDIDTQKIQERWLEDNLTLRKRNEDLKEVEESIRQHLREMGEMQVPQLKRYLLFHRNHSLAHLGQLKSVGFRTPTSHWSVAKGFLLQIMAQWIIQNSKYRIVEFYPLNYKAIMTFHSMKMEEINKIIRDLWRTTYRGQDIEYIEIRSDADENVCASDKRRSYNYRVVMIKGDTALDMRGRCSAGQKVLASLIIRLALAESFCLNCGILALDEPTTNLDRENIESLAHALVEIIKSRSQQRNFQLLVITHDEDFVELLSRSEYVEKFYRIKKNIDQCSEIVKCNVTSLGSYVH</sequence>
<dbReference type="Pfam" id="PF13558">
    <property type="entry name" value="SbcC_Walker_B"/>
    <property type="match status" value="1"/>
</dbReference>
<evidence type="ECO:0000256" key="1">
    <source>
        <dbReference type="ARBA" id="ARBA00001947"/>
    </source>
</evidence>
<name>A0A8D2LBH4_VARKO</name>
<dbReference type="GO" id="GO:0005524">
    <property type="term" value="F:ATP binding"/>
    <property type="evidence" value="ECO:0007669"/>
    <property type="project" value="UniProtKB-KW"/>
</dbReference>
<dbReference type="GO" id="GO:0070192">
    <property type="term" value="P:chromosome organization involved in meiotic cell cycle"/>
    <property type="evidence" value="ECO:0007669"/>
    <property type="project" value="TreeGrafter"/>
</dbReference>
<dbReference type="FunFam" id="3.40.50.300:FF:000947">
    <property type="entry name" value="DNA repair protein RAD50"/>
    <property type="match status" value="1"/>
</dbReference>
<dbReference type="InterPro" id="IPR004584">
    <property type="entry name" value="Rad50_eukaryotes"/>
</dbReference>
<evidence type="ECO:0000256" key="14">
    <source>
        <dbReference type="ARBA" id="ARBA00023054"/>
    </source>
</evidence>
<evidence type="ECO:0000256" key="12">
    <source>
        <dbReference type="ARBA" id="ARBA00022842"/>
    </source>
</evidence>
<proteinExistence type="inferred from homology"/>
<dbReference type="GO" id="GO:0043047">
    <property type="term" value="F:single-stranded telomeric DNA binding"/>
    <property type="evidence" value="ECO:0007669"/>
    <property type="project" value="TreeGrafter"/>
</dbReference>
<dbReference type="InterPro" id="IPR013134">
    <property type="entry name" value="Zn_hook_RAD50"/>
</dbReference>
<comment type="cofactor">
    <cofactor evidence="1">
        <name>Zn(2+)</name>
        <dbReference type="ChEBI" id="CHEBI:29105"/>
    </cofactor>
</comment>
<evidence type="ECO:0000256" key="3">
    <source>
        <dbReference type="ARBA" id="ARBA00004574"/>
    </source>
</evidence>
<dbReference type="GO" id="GO:0007004">
    <property type="term" value="P:telomere maintenance via telomerase"/>
    <property type="evidence" value="ECO:0007669"/>
    <property type="project" value="TreeGrafter"/>
</dbReference>
<evidence type="ECO:0000256" key="6">
    <source>
        <dbReference type="ARBA" id="ARBA00022723"/>
    </source>
</evidence>
<evidence type="ECO:0000313" key="23">
    <source>
        <dbReference type="Proteomes" id="UP000694545"/>
    </source>
</evidence>
<keyword evidence="15" id="KW-0234">DNA repair</keyword>
<dbReference type="SUPFAM" id="SSF52540">
    <property type="entry name" value="P-loop containing nucleoside triphosphate hydrolases"/>
    <property type="match status" value="2"/>
</dbReference>
<keyword evidence="17" id="KW-0469">Meiosis</keyword>
<dbReference type="GO" id="GO:0030870">
    <property type="term" value="C:Mre11 complex"/>
    <property type="evidence" value="ECO:0007669"/>
    <property type="project" value="InterPro"/>
</dbReference>
<evidence type="ECO:0000259" key="21">
    <source>
        <dbReference type="PROSITE" id="PS51131"/>
    </source>
</evidence>
<keyword evidence="13" id="KW-0779">Telomere</keyword>
<keyword evidence="23" id="KW-1185">Reference proteome</keyword>
<organism evidence="22 23">
    <name type="scientific">Varanus komodoensis</name>
    <name type="common">Komodo dragon</name>
    <dbReference type="NCBI Taxonomy" id="61221"/>
    <lineage>
        <taxon>Eukaryota</taxon>
        <taxon>Metazoa</taxon>
        <taxon>Chordata</taxon>
        <taxon>Craniata</taxon>
        <taxon>Vertebrata</taxon>
        <taxon>Euteleostomi</taxon>
        <taxon>Lepidosauria</taxon>
        <taxon>Squamata</taxon>
        <taxon>Bifurcata</taxon>
        <taxon>Unidentata</taxon>
        <taxon>Episquamata</taxon>
        <taxon>Toxicofera</taxon>
        <taxon>Anguimorpha</taxon>
        <taxon>Paleoanguimorpha</taxon>
        <taxon>Varanoidea</taxon>
        <taxon>Varanidae</taxon>
        <taxon>Varanus</taxon>
    </lineage>
</organism>
<evidence type="ECO:0000256" key="13">
    <source>
        <dbReference type="ARBA" id="ARBA00022895"/>
    </source>
</evidence>
<feature type="domain" description="Zinc-hook" evidence="21">
    <location>
        <begin position="573"/>
        <end position="672"/>
    </location>
</feature>
<accession>A0A8D2LBH4</accession>
<dbReference type="GO" id="GO:0006302">
    <property type="term" value="P:double-strand break repair"/>
    <property type="evidence" value="ECO:0007669"/>
    <property type="project" value="InterPro"/>
</dbReference>
<dbReference type="Proteomes" id="UP000694545">
    <property type="component" value="Unplaced"/>
</dbReference>
<evidence type="ECO:0000256" key="2">
    <source>
        <dbReference type="ARBA" id="ARBA00004123"/>
    </source>
</evidence>
<dbReference type="SUPFAM" id="SSF75712">
    <property type="entry name" value="Rad50 coiled-coil Zn hook"/>
    <property type="match status" value="1"/>
</dbReference>
<dbReference type="NCBIfam" id="TIGR00606">
    <property type="entry name" value="rad50"/>
    <property type="match status" value="1"/>
</dbReference>
<keyword evidence="8" id="KW-0227">DNA damage</keyword>
<evidence type="ECO:0000256" key="4">
    <source>
        <dbReference type="ARBA" id="ARBA00009439"/>
    </source>
</evidence>
<feature type="coiled-coil region" evidence="20">
    <location>
        <begin position="791"/>
        <end position="982"/>
    </location>
</feature>
<protein>
    <recommendedName>
        <fullName evidence="21">Zinc-hook domain-containing protein</fullName>
    </recommendedName>
</protein>
<dbReference type="Pfam" id="PF04423">
    <property type="entry name" value="Rad50_zn_hook"/>
    <property type="match status" value="1"/>
</dbReference>
<keyword evidence="14 20" id="KW-0175">Coiled coil</keyword>
<keyword evidence="5" id="KW-0158">Chromosome</keyword>
<keyword evidence="10 19" id="KW-0862">Zinc</keyword>
<comment type="catalytic activity">
    <reaction evidence="18">
        <text>ATP + H2O = ADP + phosphate + H(+)</text>
        <dbReference type="Rhea" id="RHEA:13065"/>
        <dbReference type="ChEBI" id="CHEBI:15377"/>
        <dbReference type="ChEBI" id="CHEBI:15378"/>
        <dbReference type="ChEBI" id="CHEBI:30616"/>
        <dbReference type="ChEBI" id="CHEBI:43474"/>
        <dbReference type="ChEBI" id="CHEBI:456216"/>
    </reaction>
</comment>
<evidence type="ECO:0000256" key="7">
    <source>
        <dbReference type="ARBA" id="ARBA00022741"/>
    </source>
</evidence>
<keyword evidence="11" id="KW-0067">ATP-binding</keyword>
<dbReference type="PROSITE" id="PS51131">
    <property type="entry name" value="ZN_HOOK"/>
    <property type="match status" value="1"/>
</dbReference>
<dbReference type="Pfam" id="PF13476">
    <property type="entry name" value="AAA_23"/>
    <property type="match status" value="1"/>
</dbReference>
<dbReference type="InterPro" id="IPR038729">
    <property type="entry name" value="Rad50/SbcC_AAA"/>
</dbReference>
<dbReference type="GO" id="GO:0000794">
    <property type="term" value="C:condensed nuclear chromosome"/>
    <property type="evidence" value="ECO:0007669"/>
    <property type="project" value="TreeGrafter"/>
</dbReference>
<dbReference type="GO" id="GO:0000722">
    <property type="term" value="P:telomere maintenance via recombination"/>
    <property type="evidence" value="ECO:0007669"/>
    <property type="project" value="TreeGrafter"/>
</dbReference>
<evidence type="ECO:0000256" key="20">
    <source>
        <dbReference type="SAM" id="Coils"/>
    </source>
</evidence>
<dbReference type="InterPro" id="IPR027417">
    <property type="entry name" value="P-loop_NTPase"/>
</dbReference>
<reference evidence="22" key="1">
    <citation type="submission" date="2025-08" db="UniProtKB">
        <authorList>
            <consortium name="Ensembl"/>
        </authorList>
    </citation>
    <scope>IDENTIFICATION</scope>
</reference>
<evidence type="ECO:0000256" key="8">
    <source>
        <dbReference type="ARBA" id="ARBA00022763"/>
    </source>
</evidence>
<dbReference type="GO" id="GO:0046872">
    <property type="term" value="F:metal ion binding"/>
    <property type="evidence" value="ECO:0007669"/>
    <property type="project" value="UniProtKB-UniRule"/>
</dbReference>
<evidence type="ECO:0000256" key="18">
    <source>
        <dbReference type="ARBA" id="ARBA00049360"/>
    </source>
</evidence>
<feature type="coiled-coil region" evidence="20">
    <location>
        <begin position="154"/>
        <end position="283"/>
    </location>
</feature>
<dbReference type="AlphaFoldDB" id="A0A8D2LBH4"/>
<dbReference type="PANTHER" id="PTHR18867">
    <property type="entry name" value="RAD50"/>
    <property type="match status" value="1"/>
</dbReference>
<comment type="similarity">
    <text evidence="4">Belongs to the SMC family. RAD50 subfamily.</text>
</comment>
<feature type="coiled-coil region" evidence="20">
    <location>
        <begin position="636"/>
        <end position="753"/>
    </location>
</feature>
<dbReference type="GO" id="GO:0000781">
    <property type="term" value="C:chromosome, telomeric region"/>
    <property type="evidence" value="ECO:0007669"/>
    <property type="project" value="UniProtKB-SubCell"/>
</dbReference>
<feature type="binding site" evidence="19">
    <location>
        <position position="622"/>
    </location>
    <ligand>
        <name>Zn(2+)</name>
        <dbReference type="ChEBI" id="CHEBI:29105"/>
    </ligand>
</feature>
<keyword evidence="12" id="KW-0460">Magnesium</keyword>
<keyword evidence="6 19" id="KW-0479">Metal-binding</keyword>
<evidence type="ECO:0000313" key="22">
    <source>
        <dbReference type="Ensembl" id="ENSVKKP00000019345.1"/>
    </source>
</evidence>
<dbReference type="Gene3D" id="3.40.50.300">
    <property type="entry name" value="P-loop containing nucleotide triphosphate hydrolases"/>
    <property type="match status" value="2"/>
</dbReference>
<evidence type="ECO:0000256" key="17">
    <source>
        <dbReference type="ARBA" id="ARBA00023254"/>
    </source>
</evidence>
<feature type="binding site" evidence="19">
    <location>
        <position position="619"/>
    </location>
    <ligand>
        <name>Zn(2+)</name>
        <dbReference type="ChEBI" id="CHEBI:29105"/>
    </ligand>
</feature>
<keyword evidence="16" id="KW-0539">Nucleus</keyword>
<reference evidence="22" key="2">
    <citation type="submission" date="2025-09" db="UniProtKB">
        <authorList>
            <consortium name="Ensembl"/>
        </authorList>
    </citation>
    <scope>IDENTIFICATION</scope>
</reference>